<dbReference type="PATRIC" id="fig|1195236.3.peg.2659"/>
<gene>
    <name evidence="9" type="ORF">CTER_2350</name>
</gene>
<proteinExistence type="inferred from homology"/>
<dbReference type="InterPro" id="IPR000515">
    <property type="entry name" value="MetI-like"/>
</dbReference>
<keyword evidence="10" id="KW-1185">Reference proteome</keyword>
<feature type="transmembrane region" description="Helical" evidence="7">
    <location>
        <begin position="72"/>
        <end position="97"/>
    </location>
</feature>
<dbReference type="PANTHER" id="PTHR43744">
    <property type="entry name" value="ABC TRANSPORTER PERMEASE PROTEIN MG189-RELATED-RELATED"/>
    <property type="match status" value="1"/>
</dbReference>
<sequence>MHLTKKAKTGTVLVTVFLSGASVFCLFPILMALMNSFKTKSEIFTNILALPAHFNFDNYVRSFNKMKYFTSFFNTLAIVVIGILGIVVFSAMAGWILCRTKTRLSSFVFGLFVFSMLIPFNAVMIPLYRVAKILHFSNKIYGMGSIYVGLGVSMAIFMYHGFVKGIPYEIEESAYIDGCSKAQMFFKIVLPLLGPITATISIMNVLWMWNDFLLPLIILATPQKYTLLLSTNMLFGQYTSDWPAILSGLILTVIPVILLYALLQKNILKGVVDGALKG</sequence>
<dbReference type="GO" id="GO:0005886">
    <property type="term" value="C:plasma membrane"/>
    <property type="evidence" value="ECO:0007669"/>
    <property type="project" value="UniProtKB-SubCell"/>
</dbReference>
<evidence type="ECO:0000256" key="4">
    <source>
        <dbReference type="ARBA" id="ARBA00022692"/>
    </source>
</evidence>
<dbReference type="InterPro" id="IPR035906">
    <property type="entry name" value="MetI-like_sf"/>
</dbReference>
<evidence type="ECO:0000259" key="8">
    <source>
        <dbReference type="PROSITE" id="PS50928"/>
    </source>
</evidence>
<keyword evidence="2 7" id="KW-0813">Transport</keyword>
<evidence type="ECO:0000256" key="7">
    <source>
        <dbReference type="RuleBase" id="RU363032"/>
    </source>
</evidence>
<keyword evidence="6 7" id="KW-0472">Membrane</keyword>
<keyword evidence="4 7" id="KW-0812">Transmembrane</keyword>
<evidence type="ECO:0000313" key="10">
    <source>
        <dbReference type="Proteomes" id="UP000014155"/>
    </source>
</evidence>
<dbReference type="Pfam" id="PF00528">
    <property type="entry name" value="BPD_transp_1"/>
    <property type="match status" value="1"/>
</dbReference>
<dbReference type="eggNOG" id="COG0395">
    <property type="taxonomic scope" value="Bacteria"/>
</dbReference>
<feature type="transmembrane region" description="Helical" evidence="7">
    <location>
        <begin position="242"/>
        <end position="263"/>
    </location>
</feature>
<keyword evidence="5 7" id="KW-1133">Transmembrane helix</keyword>
<feature type="transmembrane region" description="Helical" evidence="7">
    <location>
        <begin position="104"/>
        <end position="128"/>
    </location>
</feature>
<keyword evidence="9" id="KW-0762">Sugar transport</keyword>
<feature type="domain" description="ABC transmembrane type-1" evidence="8">
    <location>
        <begin position="72"/>
        <end position="263"/>
    </location>
</feature>
<comment type="caution">
    <text evidence="9">The sequence shown here is derived from an EMBL/GenBank/DDBJ whole genome shotgun (WGS) entry which is preliminary data.</text>
</comment>
<keyword evidence="3" id="KW-1003">Cell membrane</keyword>
<name>S0FII0_RUMCE</name>
<dbReference type="EMBL" id="AORV01000033">
    <property type="protein sequence ID" value="EMS71785.1"/>
    <property type="molecule type" value="Genomic_DNA"/>
</dbReference>
<dbReference type="CDD" id="cd06261">
    <property type="entry name" value="TM_PBP2"/>
    <property type="match status" value="1"/>
</dbReference>
<feature type="transmembrane region" description="Helical" evidence="7">
    <location>
        <begin position="184"/>
        <end position="209"/>
    </location>
</feature>
<dbReference type="STRING" id="1195236.CTER_2350"/>
<evidence type="ECO:0000313" key="9">
    <source>
        <dbReference type="EMBL" id="EMS71785.1"/>
    </source>
</evidence>
<feature type="transmembrane region" description="Helical" evidence="7">
    <location>
        <begin position="140"/>
        <end position="163"/>
    </location>
</feature>
<comment type="similarity">
    <text evidence="7">Belongs to the binding-protein-dependent transport system permease family.</text>
</comment>
<accession>S0FII0</accession>
<evidence type="ECO:0000256" key="3">
    <source>
        <dbReference type="ARBA" id="ARBA00022475"/>
    </source>
</evidence>
<reference evidence="9 10" key="1">
    <citation type="journal article" date="2013" name="Genome Announc.">
        <title>Draft Genome Sequence of the Cellulolytic, Mesophilic, Anaerobic Bacterium Clostridium termitidis Strain CT1112 (DSM 5398).</title>
        <authorList>
            <person name="Lal S."/>
            <person name="Ramachandran U."/>
            <person name="Zhang X."/>
            <person name="Munir R."/>
            <person name="Sparling R."/>
            <person name="Levin D.B."/>
        </authorList>
    </citation>
    <scope>NUCLEOTIDE SEQUENCE [LARGE SCALE GENOMIC DNA]</scope>
    <source>
        <strain evidence="9 10">CT1112</strain>
    </source>
</reference>
<evidence type="ECO:0000256" key="1">
    <source>
        <dbReference type="ARBA" id="ARBA00004651"/>
    </source>
</evidence>
<comment type="subcellular location">
    <subcellularLocation>
        <location evidence="1 7">Cell membrane</location>
        <topology evidence="1 7">Multi-pass membrane protein</topology>
    </subcellularLocation>
</comment>
<dbReference type="PROSITE" id="PS50928">
    <property type="entry name" value="ABC_TM1"/>
    <property type="match status" value="1"/>
</dbReference>
<evidence type="ECO:0000256" key="2">
    <source>
        <dbReference type="ARBA" id="ARBA00022448"/>
    </source>
</evidence>
<dbReference type="AlphaFoldDB" id="S0FII0"/>
<dbReference type="GO" id="GO:0055085">
    <property type="term" value="P:transmembrane transport"/>
    <property type="evidence" value="ECO:0007669"/>
    <property type="project" value="InterPro"/>
</dbReference>
<organism evidence="9 10">
    <name type="scientific">Ruminiclostridium cellobioparum subsp. termitidis CT1112</name>
    <dbReference type="NCBI Taxonomy" id="1195236"/>
    <lineage>
        <taxon>Bacteria</taxon>
        <taxon>Bacillati</taxon>
        <taxon>Bacillota</taxon>
        <taxon>Clostridia</taxon>
        <taxon>Eubacteriales</taxon>
        <taxon>Oscillospiraceae</taxon>
        <taxon>Ruminiclostridium</taxon>
    </lineage>
</organism>
<dbReference type="PANTHER" id="PTHR43744:SF12">
    <property type="entry name" value="ABC TRANSPORTER PERMEASE PROTEIN MG189-RELATED"/>
    <property type="match status" value="1"/>
</dbReference>
<dbReference type="Gene3D" id="1.10.3720.10">
    <property type="entry name" value="MetI-like"/>
    <property type="match status" value="1"/>
</dbReference>
<evidence type="ECO:0000256" key="6">
    <source>
        <dbReference type="ARBA" id="ARBA00023136"/>
    </source>
</evidence>
<dbReference type="Proteomes" id="UP000014155">
    <property type="component" value="Unassembled WGS sequence"/>
</dbReference>
<dbReference type="SUPFAM" id="SSF161098">
    <property type="entry name" value="MetI-like"/>
    <property type="match status" value="1"/>
</dbReference>
<feature type="transmembrane region" description="Helical" evidence="7">
    <location>
        <begin position="12"/>
        <end position="34"/>
    </location>
</feature>
<protein>
    <submittedName>
        <fullName evidence="9">ABC-type sugar transport system, permease component</fullName>
    </submittedName>
</protein>
<evidence type="ECO:0000256" key="5">
    <source>
        <dbReference type="ARBA" id="ARBA00022989"/>
    </source>
</evidence>
<dbReference type="RefSeq" id="WP_004625766.1">
    <property type="nucleotide sequence ID" value="NZ_AORV01000033.1"/>
</dbReference>